<evidence type="ECO:0000259" key="2">
    <source>
        <dbReference type="Pfam" id="PF25167"/>
    </source>
</evidence>
<dbReference type="GeneID" id="93677948"/>
<gene>
    <name evidence="4" type="ORF">SAMN05216230_10142</name>
</gene>
<evidence type="ECO:0000313" key="4">
    <source>
        <dbReference type="EMBL" id="SEP60281.1"/>
    </source>
</evidence>
<dbReference type="EMBL" id="FOEQ01000001">
    <property type="protein sequence ID" value="SEP60281.1"/>
    <property type="molecule type" value="Genomic_DNA"/>
</dbReference>
<dbReference type="Pfam" id="PF19500">
    <property type="entry name" value="DUF6035"/>
    <property type="match status" value="1"/>
</dbReference>
<dbReference type="InterPro" id="IPR057152">
    <property type="entry name" value="DUF7830"/>
</dbReference>
<proteinExistence type="predicted"/>
<evidence type="ECO:0000259" key="1">
    <source>
        <dbReference type="Pfam" id="PF19500"/>
    </source>
</evidence>
<organism evidence="4 5">
    <name type="scientific">Pseudomonas soli</name>
    <dbReference type="NCBI Taxonomy" id="1306993"/>
    <lineage>
        <taxon>Bacteria</taxon>
        <taxon>Pseudomonadati</taxon>
        <taxon>Pseudomonadota</taxon>
        <taxon>Gammaproteobacteria</taxon>
        <taxon>Pseudomonadales</taxon>
        <taxon>Pseudomonadaceae</taxon>
        <taxon>Pseudomonas</taxon>
    </lineage>
</organism>
<protein>
    <recommendedName>
        <fullName evidence="6">Competence protein CoiA-like family protein</fullName>
    </recommendedName>
</protein>
<dbReference type="InterPro" id="IPR046099">
    <property type="entry name" value="DUF6035"/>
</dbReference>
<feature type="domain" description="DUF7830" evidence="3">
    <location>
        <begin position="27"/>
        <end position="98"/>
    </location>
</feature>
<dbReference type="Pfam" id="PF25167">
    <property type="entry name" value="DUF7829"/>
    <property type="match status" value="1"/>
</dbReference>
<dbReference type="RefSeq" id="WP_094009913.1">
    <property type="nucleotide sequence ID" value="NZ_CP128543.1"/>
</dbReference>
<feature type="domain" description="DUF6035" evidence="1">
    <location>
        <begin position="112"/>
        <end position="287"/>
    </location>
</feature>
<sequence length="459" mass="53720">MRTLEYAQPTEHMKLTDVMDLDSAAPIEIASFLSRELSLVIQDRAELASRFVLDRDKPWLVCQLCGAALLLVRTHHRFFHFRHHPTIEGLIKCDISTKGELSPAQITAIKYNAQKESAAHLRLKGIIRDSLVADRSCGAPQVEKVWKGQAVAERATWRKPDVQVMRDNDRIAFEVQLSTTFLTEIVGRREFYRANGGSMIWVFENFDPSATRTAEEDIFFLNNLNVFIVNDRTLALSRSAGRMAFDCWYAVPQLVGRTIVNEWRRADVYLDELTFSFRKQIVFYNDYQAQREALEASVNGDVLRRDFHAFWMEFGRQDTPESRERWLDLRERMATVFPAIKLPNFHWSDPFQGAVSIVLSARYGRPIGYRFERLLNVCNQAFDSYKPFLLQFGWTLELFEQNELLIEQDKKGTWVKRRAIIRAALRDREDAYRPDRQYNQLFAFLVPELKDRLINMREW</sequence>
<evidence type="ECO:0008006" key="6">
    <source>
        <dbReference type="Google" id="ProtNLM"/>
    </source>
</evidence>
<dbReference type="InterPro" id="IPR057151">
    <property type="entry name" value="DUF7829"/>
</dbReference>
<dbReference type="Proteomes" id="UP000199221">
    <property type="component" value="Unassembled WGS sequence"/>
</dbReference>
<evidence type="ECO:0000313" key="5">
    <source>
        <dbReference type="Proteomes" id="UP000199221"/>
    </source>
</evidence>
<dbReference type="Pfam" id="PF25169">
    <property type="entry name" value="DUF7830"/>
    <property type="match status" value="1"/>
</dbReference>
<reference evidence="4 5" key="1">
    <citation type="submission" date="2016-10" db="EMBL/GenBank/DDBJ databases">
        <authorList>
            <person name="de Groot N.N."/>
        </authorList>
    </citation>
    <scope>NUCLEOTIDE SEQUENCE [LARGE SCALE GENOMIC DNA]</scope>
    <source>
        <strain evidence="4 5">LMG 27941</strain>
    </source>
</reference>
<feature type="domain" description="DUF7829" evidence="2">
    <location>
        <begin position="352"/>
        <end position="421"/>
    </location>
</feature>
<evidence type="ECO:0000259" key="3">
    <source>
        <dbReference type="Pfam" id="PF25169"/>
    </source>
</evidence>
<accession>A0A1H8Z7H1</accession>
<name>A0A1H8Z7H1_9PSED</name>
<dbReference type="AlphaFoldDB" id="A0A1H8Z7H1"/>